<feature type="domain" description="CheW-like" evidence="2">
    <location>
        <begin position="338"/>
        <end position="475"/>
    </location>
</feature>
<feature type="region of interest" description="Disordered" evidence="1">
    <location>
        <begin position="25"/>
        <end position="191"/>
    </location>
</feature>
<dbReference type="EMBL" id="BSPD01000064">
    <property type="protein sequence ID" value="GLS26995.1"/>
    <property type="molecule type" value="Genomic_DNA"/>
</dbReference>
<proteinExistence type="predicted"/>
<keyword evidence="4" id="KW-1185">Reference proteome</keyword>
<sequence>MASSTPKSPDALLSSYLDSLLTEEGLGCHADEGDNVDEGDNLHEGMSASEPVFPSSEDASSESISASVSSSEFRINGTDSYESSPPPEVRVSESRVSETAVLPESVGIQSRLTEKTPSTHRAPSLHVKDVRKPVTERTKARYESIGSSLEKYTQTLEPHPRVDQSEPVTLPKSTSSATPTSTTTPNSVMSPTINANAVTSASMTSSPVEAKPQHKMNALSLPREPEPVDDLLAQKRAQVEKLLKGAVAKPLIETKVDTKIPEVEVKARVDVGEQQDVEAKKPLKIKTDIDTRKTIEVAPTEVATPAEPDAEVISQSDAAVDSHLEWCENGRPQWAQNRFEVLLFSVSGLTLAVPLVSLGTIHPLTDELTPLFGQADWFMGLQPTAMGKIRTVNTALFVMPERYKPEFSDSFKYVMSIDGLPWGLAVDEVKQPISLDPDEVNWRSGRGKRAWLAGTVKTHMCALLDIPKLGHELEVNDKNKQPKS</sequence>
<feature type="compositionally biased region" description="Low complexity" evidence="1">
    <location>
        <begin position="169"/>
        <end position="191"/>
    </location>
</feature>
<dbReference type="InterPro" id="IPR036061">
    <property type="entry name" value="CheW-like_dom_sf"/>
</dbReference>
<dbReference type="PROSITE" id="PS50851">
    <property type="entry name" value="CHEW"/>
    <property type="match status" value="1"/>
</dbReference>
<dbReference type="SMART" id="SM00260">
    <property type="entry name" value="CheW"/>
    <property type="match status" value="1"/>
</dbReference>
<feature type="compositionally biased region" description="Polar residues" evidence="1">
    <location>
        <begin position="107"/>
        <end position="121"/>
    </location>
</feature>
<feature type="compositionally biased region" description="Polar residues" evidence="1">
    <location>
        <begin position="145"/>
        <end position="156"/>
    </location>
</feature>
<feature type="compositionally biased region" description="Low complexity" evidence="1">
    <location>
        <begin position="55"/>
        <end position="72"/>
    </location>
</feature>
<evidence type="ECO:0000259" key="2">
    <source>
        <dbReference type="PROSITE" id="PS50851"/>
    </source>
</evidence>
<dbReference type="GO" id="GO:0007165">
    <property type="term" value="P:signal transduction"/>
    <property type="evidence" value="ECO:0007669"/>
    <property type="project" value="InterPro"/>
</dbReference>
<dbReference type="SUPFAM" id="SSF50341">
    <property type="entry name" value="CheW-like"/>
    <property type="match status" value="1"/>
</dbReference>
<name>A0AA37TBG0_9GAMM</name>
<protein>
    <recommendedName>
        <fullName evidence="2">CheW-like domain-containing protein</fullName>
    </recommendedName>
</protein>
<dbReference type="InterPro" id="IPR002545">
    <property type="entry name" value="CheW-lke_dom"/>
</dbReference>
<reference evidence="3 4" key="1">
    <citation type="journal article" date="2014" name="Int. J. Syst. Evol. Microbiol.">
        <title>Complete genome sequence of Corynebacterium casei LMG S-19264T (=DSM 44701T), isolated from a smear-ripened cheese.</title>
        <authorList>
            <consortium name="US DOE Joint Genome Institute (JGI-PGF)"/>
            <person name="Walter F."/>
            <person name="Albersmeier A."/>
            <person name="Kalinowski J."/>
            <person name="Ruckert C."/>
        </authorList>
    </citation>
    <scope>NUCLEOTIDE SEQUENCE [LARGE SCALE GENOMIC DNA]</scope>
    <source>
        <strain evidence="3 4">NBRC 110095</strain>
    </source>
</reference>
<gene>
    <name evidence="3" type="ORF">GCM10007877_27140</name>
</gene>
<dbReference type="GO" id="GO:0006935">
    <property type="term" value="P:chemotaxis"/>
    <property type="evidence" value="ECO:0007669"/>
    <property type="project" value="InterPro"/>
</dbReference>
<dbReference type="RefSeq" id="WP_232594400.1">
    <property type="nucleotide sequence ID" value="NZ_BSPD01000064.1"/>
</dbReference>
<feature type="compositionally biased region" description="Basic and acidic residues" evidence="1">
    <location>
        <begin position="126"/>
        <end position="142"/>
    </location>
</feature>
<dbReference type="Proteomes" id="UP001156870">
    <property type="component" value="Unassembled WGS sequence"/>
</dbReference>
<dbReference type="AlphaFoldDB" id="A0AA37TBG0"/>
<accession>A0AA37TBG0</accession>
<dbReference type="Pfam" id="PF01584">
    <property type="entry name" value="CheW"/>
    <property type="match status" value="1"/>
</dbReference>
<evidence type="ECO:0000313" key="4">
    <source>
        <dbReference type="Proteomes" id="UP001156870"/>
    </source>
</evidence>
<evidence type="ECO:0000256" key="1">
    <source>
        <dbReference type="SAM" id="MobiDB-lite"/>
    </source>
</evidence>
<comment type="caution">
    <text evidence="3">The sequence shown here is derived from an EMBL/GenBank/DDBJ whole genome shotgun (WGS) entry which is preliminary data.</text>
</comment>
<organism evidence="3 4">
    <name type="scientific">Marinibactrum halimedae</name>
    <dbReference type="NCBI Taxonomy" id="1444977"/>
    <lineage>
        <taxon>Bacteria</taxon>
        <taxon>Pseudomonadati</taxon>
        <taxon>Pseudomonadota</taxon>
        <taxon>Gammaproteobacteria</taxon>
        <taxon>Cellvibrionales</taxon>
        <taxon>Cellvibrionaceae</taxon>
        <taxon>Marinibactrum</taxon>
    </lineage>
</organism>
<evidence type="ECO:0000313" key="3">
    <source>
        <dbReference type="EMBL" id="GLS26995.1"/>
    </source>
</evidence>